<keyword evidence="3 11" id="KW-0812">Transmembrane</keyword>
<proteinExistence type="inferred from homology"/>
<dbReference type="PROSITE" id="PS50262">
    <property type="entry name" value="G_PROTEIN_RECEP_F1_2"/>
    <property type="match status" value="1"/>
</dbReference>
<feature type="transmembrane region" description="Helical" evidence="12">
    <location>
        <begin position="6"/>
        <end position="23"/>
    </location>
</feature>
<protein>
    <recommendedName>
        <fullName evidence="13">G-protein coupled receptors family 1 profile domain-containing protein</fullName>
    </recommendedName>
</protein>
<dbReference type="PROSITE" id="PS00237">
    <property type="entry name" value="G_PROTEIN_RECEP_F1_1"/>
    <property type="match status" value="1"/>
</dbReference>
<dbReference type="GO" id="GO:0016020">
    <property type="term" value="C:membrane"/>
    <property type="evidence" value="ECO:0007669"/>
    <property type="project" value="UniProtKB-SubCell"/>
</dbReference>
<dbReference type="InterPro" id="IPR050125">
    <property type="entry name" value="GPCR_opsins"/>
</dbReference>
<dbReference type="GO" id="GO:0004930">
    <property type="term" value="F:G protein-coupled receptor activity"/>
    <property type="evidence" value="ECO:0007669"/>
    <property type="project" value="UniProtKB-KW"/>
</dbReference>
<dbReference type="Pfam" id="PF00001">
    <property type="entry name" value="7tm_1"/>
    <property type="match status" value="1"/>
</dbReference>
<reference evidence="15" key="1">
    <citation type="submission" date="2023-01" db="EMBL/GenBank/DDBJ databases">
        <title>Key to firefly adult light organ development and bioluminescence: homeobox transcription factors regulate luciferase expression and transportation to peroxisome.</title>
        <authorList>
            <person name="Fu X."/>
        </authorList>
    </citation>
    <scope>NUCLEOTIDE SEQUENCE [LARGE SCALE GENOMIC DNA]</scope>
</reference>
<dbReference type="Proteomes" id="UP001353858">
    <property type="component" value="Unassembled WGS sequence"/>
</dbReference>
<feature type="domain" description="G-protein coupled receptors family 1 profile" evidence="13">
    <location>
        <begin position="1"/>
        <end position="185"/>
    </location>
</feature>
<keyword evidence="9 11" id="KW-0807">Transducer</keyword>
<evidence type="ECO:0000259" key="13">
    <source>
        <dbReference type="PROSITE" id="PS50262"/>
    </source>
</evidence>
<dbReference type="EMBL" id="JARPUR010000001">
    <property type="protein sequence ID" value="KAK4886684.1"/>
    <property type="molecule type" value="Genomic_DNA"/>
</dbReference>
<dbReference type="InterPro" id="IPR017452">
    <property type="entry name" value="GPCR_Rhodpsn_7TM"/>
</dbReference>
<name>A0AAN7Q5T7_9COLE</name>
<dbReference type="PRINTS" id="PR00237">
    <property type="entry name" value="GPCRRHODOPSN"/>
</dbReference>
<sequence>MAVLGIGAITTLSILSFERYLIITKPFRKISLTQHGVTILLLGVWLYSLLLTVPPLIGWGNYIKEGINISCSVNWEDQSYNSKTYIIFLFVFGLVIPLFIITYSYSNIIFTIQKKTAQSKQVKGAEKRIAALIFIMIIAFVIAWSPYAIMALFIQFGNRNLITPSIAVIPALMAKSSICYNPIIYVALNTQFQHSWNQLFCRNIETSVHSRSTTLHEDIQVGTDANFECIEIKGSTENV</sequence>
<dbReference type="GO" id="GO:0007601">
    <property type="term" value="P:visual perception"/>
    <property type="evidence" value="ECO:0007669"/>
    <property type="project" value="UniProtKB-KW"/>
</dbReference>
<evidence type="ECO:0000313" key="15">
    <source>
        <dbReference type="Proteomes" id="UP001353858"/>
    </source>
</evidence>
<evidence type="ECO:0000256" key="1">
    <source>
        <dbReference type="ARBA" id="ARBA00004141"/>
    </source>
</evidence>
<dbReference type="CDD" id="cd14969">
    <property type="entry name" value="7tmA_Opsins_type2_animals"/>
    <property type="match status" value="1"/>
</dbReference>
<dbReference type="PANTHER" id="PTHR24240">
    <property type="entry name" value="OPSIN"/>
    <property type="match status" value="1"/>
</dbReference>
<evidence type="ECO:0000256" key="7">
    <source>
        <dbReference type="ARBA" id="ARBA00023170"/>
    </source>
</evidence>
<keyword evidence="6 12" id="KW-0472">Membrane</keyword>
<keyword evidence="7 11" id="KW-0675">Receptor</keyword>
<feature type="transmembrane region" description="Helical" evidence="12">
    <location>
        <begin position="85"/>
        <end position="108"/>
    </location>
</feature>
<organism evidence="14 15">
    <name type="scientific">Aquatica leii</name>
    <dbReference type="NCBI Taxonomy" id="1421715"/>
    <lineage>
        <taxon>Eukaryota</taxon>
        <taxon>Metazoa</taxon>
        <taxon>Ecdysozoa</taxon>
        <taxon>Arthropoda</taxon>
        <taxon>Hexapoda</taxon>
        <taxon>Insecta</taxon>
        <taxon>Pterygota</taxon>
        <taxon>Neoptera</taxon>
        <taxon>Endopterygota</taxon>
        <taxon>Coleoptera</taxon>
        <taxon>Polyphaga</taxon>
        <taxon>Elateriformia</taxon>
        <taxon>Elateroidea</taxon>
        <taxon>Lampyridae</taxon>
        <taxon>Luciolinae</taxon>
        <taxon>Aquatica</taxon>
    </lineage>
</organism>
<evidence type="ECO:0000256" key="2">
    <source>
        <dbReference type="ARBA" id="ARBA00010663"/>
    </source>
</evidence>
<dbReference type="SUPFAM" id="SSF81321">
    <property type="entry name" value="Family A G protein-coupled receptor-like"/>
    <property type="match status" value="1"/>
</dbReference>
<evidence type="ECO:0000256" key="4">
    <source>
        <dbReference type="ARBA" id="ARBA00022989"/>
    </source>
</evidence>
<evidence type="ECO:0000256" key="3">
    <source>
        <dbReference type="ARBA" id="ARBA00022692"/>
    </source>
</evidence>
<feature type="transmembrane region" description="Helical" evidence="12">
    <location>
        <begin position="129"/>
        <end position="154"/>
    </location>
</feature>
<dbReference type="AlphaFoldDB" id="A0AAN7Q5T7"/>
<keyword evidence="15" id="KW-1185">Reference proteome</keyword>
<dbReference type="InterPro" id="IPR000276">
    <property type="entry name" value="GPCR_Rhodpsn"/>
</dbReference>
<comment type="subcellular location">
    <subcellularLocation>
        <location evidence="1">Membrane</location>
        <topology evidence="1">Multi-pass membrane protein</topology>
    </subcellularLocation>
</comment>
<gene>
    <name evidence="14" type="ORF">RN001_002955</name>
</gene>
<evidence type="ECO:0000256" key="6">
    <source>
        <dbReference type="ARBA" id="ARBA00023136"/>
    </source>
</evidence>
<keyword evidence="8" id="KW-0325">Glycoprotein</keyword>
<evidence type="ECO:0000256" key="12">
    <source>
        <dbReference type="SAM" id="Phobius"/>
    </source>
</evidence>
<keyword evidence="4 12" id="KW-1133">Transmembrane helix</keyword>
<evidence type="ECO:0000313" key="14">
    <source>
        <dbReference type="EMBL" id="KAK4886684.1"/>
    </source>
</evidence>
<evidence type="ECO:0000256" key="5">
    <source>
        <dbReference type="ARBA" id="ARBA00023040"/>
    </source>
</evidence>
<evidence type="ECO:0000256" key="9">
    <source>
        <dbReference type="ARBA" id="ARBA00023224"/>
    </source>
</evidence>
<evidence type="ECO:0000256" key="10">
    <source>
        <dbReference type="ARBA" id="ARBA00023305"/>
    </source>
</evidence>
<feature type="transmembrane region" description="Helical" evidence="12">
    <location>
        <begin position="35"/>
        <end position="57"/>
    </location>
</feature>
<comment type="caution">
    <text evidence="14">The sequence shown here is derived from an EMBL/GenBank/DDBJ whole genome shotgun (WGS) entry which is preliminary data.</text>
</comment>
<accession>A0AAN7Q5T7</accession>
<keyword evidence="10" id="KW-0844">Vision</keyword>
<keyword evidence="5 11" id="KW-0297">G-protein coupled receptor</keyword>
<keyword evidence="10" id="KW-0716">Sensory transduction</keyword>
<feature type="transmembrane region" description="Helical" evidence="12">
    <location>
        <begin position="166"/>
        <end position="188"/>
    </location>
</feature>
<evidence type="ECO:0000256" key="11">
    <source>
        <dbReference type="RuleBase" id="RU000688"/>
    </source>
</evidence>
<evidence type="ECO:0000256" key="8">
    <source>
        <dbReference type="ARBA" id="ARBA00023180"/>
    </source>
</evidence>
<comment type="similarity">
    <text evidence="2 11">Belongs to the G-protein coupled receptor 1 family.</text>
</comment>
<dbReference type="Gene3D" id="1.20.1070.10">
    <property type="entry name" value="Rhodopsin 7-helix transmembrane proteins"/>
    <property type="match status" value="1"/>
</dbReference>